<dbReference type="Pfam" id="PF23259">
    <property type="entry name" value="CHX17_C"/>
    <property type="match status" value="1"/>
</dbReference>
<dbReference type="OrthoDB" id="1380281at2759"/>
<organism evidence="14 15">
    <name type="scientific">Senna tora</name>
    <dbReference type="NCBI Taxonomy" id="362788"/>
    <lineage>
        <taxon>Eukaryota</taxon>
        <taxon>Viridiplantae</taxon>
        <taxon>Streptophyta</taxon>
        <taxon>Embryophyta</taxon>
        <taxon>Tracheophyta</taxon>
        <taxon>Spermatophyta</taxon>
        <taxon>Magnoliopsida</taxon>
        <taxon>eudicotyledons</taxon>
        <taxon>Gunneridae</taxon>
        <taxon>Pentapetalae</taxon>
        <taxon>rosids</taxon>
        <taxon>fabids</taxon>
        <taxon>Fabales</taxon>
        <taxon>Fabaceae</taxon>
        <taxon>Caesalpinioideae</taxon>
        <taxon>Cassia clade</taxon>
        <taxon>Senna</taxon>
    </lineage>
</organism>
<comment type="similarity">
    <text evidence="9">Belongs to the monovalent cation:proton antiporter 2 (CPA2) transporter (TC 2.A.37) family. CHX (TC 2.A.37.4) subfamily.</text>
</comment>
<feature type="transmembrane region" description="Helical" evidence="10">
    <location>
        <begin position="320"/>
        <end position="340"/>
    </location>
</feature>
<dbReference type="InterPro" id="IPR050794">
    <property type="entry name" value="CPA2_transporter"/>
</dbReference>
<dbReference type="Proteomes" id="UP000634136">
    <property type="component" value="Unassembled WGS sequence"/>
</dbReference>
<dbReference type="GO" id="GO:0006813">
    <property type="term" value="P:potassium ion transport"/>
    <property type="evidence" value="ECO:0007669"/>
    <property type="project" value="UniProtKB-KW"/>
</dbReference>
<evidence type="ECO:0000256" key="1">
    <source>
        <dbReference type="ARBA" id="ARBA00004141"/>
    </source>
</evidence>
<dbReference type="GO" id="GO:0016020">
    <property type="term" value="C:membrane"/>
    <property type="evidence" value="ECO:0007669"/>
    <property type="project" value="UniProtKB-SubCell"/>
</dbReference>
<evidence type="ECO:0000256" key="2">
    <source>
        <dbReference type="ARBA" id="ARBA00022448"/>
    </source>
</evidence>
<name>A0A834XG97_9FABA</name>
<keyword evidence="5" id="KW-0630">Potassium</keyword>
<sequence length="804" mass="90369">MAEADAYNSCYISVASNPNRIWESDDVLIKQGPSLSLQIAIGVLASNFLYHILKPLNQPRIVAEILAGFLFSPLLLGRTKEMTTIFPTASILSIETYANLGLMTYAFVCGMEMNLDSILQVRKKATSMAIFGILIPMLIGMSFFNVIQKFYEEPTTHLKFLEDDKHKTKAYLFWSLVVTFTGFPMVAHILGNLKLLYTRIGKDALSAAMISDIFGWILFTTIIPFSSNNVKTLWSVMGTIIFVLLCIFLLRPLIARFIHKTIDQEKWDDSQLLFVLMGAFVFSYITDLLGTHSIVGAFVYGLILPHGRFTDFVMGKLENFVCGIMSPIFFFRSGVMVNLVRVAQQKYWPVMVLVMLFLSIPKVVSTLVASFFFDMPARDGVGIGLLLNSKGILALLVLNIARDRKILTEVAFSIMMCAIFLMTFTVPLFVNIIYRKQYNRYKLITIEKLRIDTELRVLTCIHNNSHAISMVNVLKATNATVISPLNVFGVHLVDATEHSTTLYATDMEHSTHSGAQNNLTRSQKELDSIYNTFNSLAEACIAIRFEAFKVVSDYETIHKDIFSLAEHKRTSLILLPFHKRQSVTGCLETTNEAYKDVNLNVLRDAPCSVAIFVDRGLGSLSNTNLNILMLFVGGPDDREALAVAWRMAKHPENQLSMVRIHLLGEAAEVDILANGENQNDEERQKMLDDEYVDSFRFKAVYNDDSITYSEEEVHNDEELTSLLHELDCDEYDLYIVGQGSGRSSMIFSKSLEWSDNPELGVVGDMLASNSFGTKSSILVVQQFGSGGLMFKQNPTKEDRCELLL</sequence>
<evidence type="ECO:0000259" key="13">
    <source>
        <dbReference type="Pfam" id="PF23259"/>
    </source>
</evidence>
<feature type="transmembrane region" description="Helical" evidence="10">
    <location>
        <begin position="205"/>
        <end position="226"/>
    </location>
</feature>
<dbReference type="Gene3D" id="1.20.1530.20">
    <property type="match status" value="1"/>
</dbReference>
<feature type="transmembrane region" description="Helical" evidence="10">
    <location>
        <begin position="410"/>
        <end position="434"/>
    </location>
</feature>
<feature type="transmembrane region" description="Helical" evidence="10">
    <location>
        <begin position="129"/>
        <end position="151"/>
    </location>
</feature>
<evidence type="ECO:0000256" key="3">
    <source>
        <dbReference type="ARBA" id="ARBA00022538"/>
    </source>
</evidence>
<dbReference type="GO" id="GO:0006885">
    <property type="term" value="P:regulation of pH"/>
    <property type="evidence" value="ECO:0007669"/>
    <property type="project" value="TreeGrafter"/>
</dbReference>
<feature type="domain" description="Cation/H+ exchanger transmembrane" evidence="11">
    <location>
        <begin position="48"/>
        <end position="429"/>
    </location>
</feature>
<evidence type="ECO:0000256" key="4">
    <source>
        <dbReference type="ARBA" id="ARBA00022692"/>
    </source>
</evidence>
<evidence type="ECO:0000313" key="14">
    <source>
        <dbReference type="EMBL" id="KAF7844793.1"/>
    </source>
</evidence>
<dbReference type="InterPro" id="IPR057290">
    <property type="entry name" value="CHX17_C"/>
</dbReference>
<dbReference type="PANTHER" id="PTHR32468">
    <property type="entry name" value="CATION/H + ANTIPORTER"/>
    <property type="match status" value="1"/>
</dbReference>
<dbReference type="Gene3D" id="3.40.50.12370">
    <property type="match status" value="1"/>
</dbReference>
<evidence type="ECO:0000256" key="8">
    <source>
        <dbReference type="ARBA" id="ARBA00023136"/>
    </source>
</evidence>
<evidence type="ECO:0000256" key="9">
    <source>
        <dbReference type="ARBA" id="ARBA00038341"/>
    </source>
</evidence>
<feature type="transmembrane region" description="Helical" evidence="10">
    <location>
        <begin position="347"/>
        <end position="373"/>
    </location>
</feature>
<feature type="transmembrane region" description="Helical" evidence="10">
    <location>
        <begin position="171"/>
        <end position="193"/>
    </location>
</feature>
<dbReference type="PANTHER" id="PTHR32468:SF74">
    <property type="entry name" value="CATION_H(+) ANTIPORTER 21-RELATED"/>
    <property type="match status" value="1"/>
</dbReference>
<evidence type="ECO:0000259" key="12">
    <source>
        <dbReference type="Pfam" id="PF23256"/>
    </source>
</evidence>
<keyword evidence="2" id="KW-0813">Transport</keyword>
<keyword evidence="6 10" id="KW-1133">Transmembrane helix</keyword>
<dbReference type="GO" id="GO:1902600">
    <property type="term" value="P:proton transmembrane transport"/>
    <property type="evidence" value="ECO:0007669"/>
    <property type="project" value="InterPro"/>
</dbReference>
<dbReference type="Pfam" id="PF00999">
    <property type="entry name" value="Na_H_Exchanger"/>
    <property type="match status" value="1"/>
</dbReference>
<dbReference type="GO" id="GO:0012505">
    <property type="term" value="C:endomembrane system"/>
    <property type="evidence" value="ECO:0007669"/>
    <property type="project" value="TreeGrafter"/>
</dbReference>
<evidence type="ECO:0000313" key="15">
    <source>
        <dbReference type="Proteomes" id="UP000634136"/>
    </source>
</evidence>
<reference evidence="14" key="1">
    <citation type="submission" date="2020-09" db="EMBL/GenBank/DDBJ databases">
        <title>Genome-Enabled Discovery of Anthraquinone Biosynthesis in Senna tora.</title>
        <authorList>
            <person name="Kang S.-H."/>
            <person name="Pandey R.P."/>
            <person name="Lee C.-M."/>
            <person name="Sim J.-S."/>
            <person name="Jeong J.-T."/>
            <person name="Choi B.-S."/>
            <person name="Jung M."/>
            <person name="Ginzburg D."/>
            <person name="Zhao K."/>
            <person name="Won S.Y."/>
            <person name="Oh T.-J."/>
            <person name="Yu Y."/>
            <person name="Kim N.-H."/>
            <person name="Lee O.R."/>
            <person name="Lee T.-H."/>
            <person name="Bashyal P."/>
            <person name="Kim T.-S."/>
            <person name="Lee W.-H."/>
            <person name="Kawkins C."/>
            <person name="Kim C.-K."/>
            <person name="Kim J.S."/>
            <person name="Ahn B.O."/>
            <person name="Rhee S.Y."/>
            <person name="Sohng J.K."/>
        </authorList>
    </citation>
    <scope>NUCLEOTIDE SEQUENCE</scope>
    <source>
        <tissue evidence="14">Leaf</tissue>
    </source>
</reference>
<feature type="transmembrane region" description="Helical" evidence="10">
    <location>
        <begin position="272"/>
        <end position="300"/>
    </location>
</feature>
<dbReference type="EMBL" id="JAAIUW010000001">
    <property type="protein sequence ID" value="KAF7844793.1"/>
    <property type="molecule type" value="Genomic_DNA"/>
</dbReference>
<keyword evidence="15" id="KW-1185">Reference proteome</keyword>
<dbReference type="InterPro" id="IPR057291">
    <property type="entry name" value="CHX17_2nd"/>
</dbReference>
<keyword evidence="3" id="KW-0633">Potassium transport</keyword>
<feature type="domain" description="Cation/H(+) antiporter central" evidence="12">
    <location>
        <begin position="486"/>
        <end position="619"/>
    </location>
</feature>
<protein>
    <submittedName>
        <fullName evidence="14">Cation/H(+) antiporter 15-like</fullName>
    </submittedName>
</protein>
<keyword evidence="7" id="KW-0406">Ion transport</keyword>
<keyword evidence="8 10" id="KW-0472">Membrane</keyword>
<evidence type="ECO:0000256" key="10">
    <source>
        <dbReference type="SAM" id="Phobius"/>
    </source>
</evidence>
<proteinExistence type="inferred from homology"/>
<feature type="transmembrane region" description="Helical" evidence="10">
    <location>
        <begin position="379"/>
        <end position="398"/>
    </location>
</feature>
<comment type="caution">
    <text evidence="14">The sequence shown here is derived from an EMBL/GenBank/DDBJ whole genome shotgun (WGS) entry which is preliminary data.</text>
</comment>
<evidence type="ECO:0000256" key="6">
    <source>
        <dbReference type="ARBA" id="ARBA00022989"/>
    </source>
</evidence>
<feature type="transmembrane region" description="Helical" evidence="10">
    <location>
        <begin position="232"/>
        <end position="251"/>
    </location>
</feature>
<dbReference type="InterPro" id="IPR038770">
    <property type="entry name" value="Na+/solute_symporter_sf"/>
</dbReference>
<evidence type="ECO:0000259" key="11">
    <source>
        <dbReference type="Pfam" id="PF00999"/>
    </source>
</evidence>
<dbReference type="GO" id="GO:0015297">
    <property type="term" value="F:antiporter activity"/>
    <property type="evidence" value="ECO:0007669"/>
    <property type="project" value="InterPro"/>
</dbReference>
<feature type="transmembrane region" description="Helical" evidence="10">
    <location>
        <begin position="85"/>
        <end position="108"/>
    </location>
</feature>
<evidence type="ECO:0000256" key="7">
    <source>
        <dbReference type="ARBA" id="ARBA00023065"/>
    </source>
</evidence>
<dbReference type="AlphaFoldDB" id="A0A834XG97"/>
<accession>A0A834XG97</accession>
<dbReference type="InterPro" id="IPR006153">
    <property type="entry name" value="Cation/H_exchanger_TM"/>
</dbReference>
<comment type="subcellular location">
    <subcellularLocation>
        <location evidence="1">Membrane</location>
        <topology evidence="1">Multi-pass membrane protein</topology>
    </subcellularLocation>
</comment>
<gene>
    <name evidence="14" type="ORF">G2W53_001698</name>
</gene>
<evidence type="ECO:0000256" key="5">
    <source>
        <dbReference type="ARBA" id="ARBA00022958"/>
    </source>
</evidence>
<keyword evidence="4 10" id="KW-0812">Transmembrane</keyword>
<dbReference type="Pfam" id="PF23256">
    <property type="entry name" value="CHX17_2nd"/>
    <property type="match status" value="1"/>
</dbReference>
<feature type="domain" description="Cation/H(+) antiporter C-terminal" evidence="13">
    <location>
        <begin position="625"/>
        <end position="784"/>
    </location>
</feature>